<dbReference type="Proteomes" id="UP001595851">
    <property type="component" value="Unassembled WGS sequence"/>
</dbReference>
<dbReference type="RefSeq" id="WP_379528148.1">
    <property type="nucleotide sequence ID" value="NZ_JBHSBI010000005.1"/>
</dbReference>
<gene>
    <name evidence="1" type="ORF">ACFOY2_12585</name>
</gene>
<sequence>MSCPGDVFYSWDAHNHSGDRGVCGIAKSQAQATAQLSQALADLAQGATGIIRLTSLDRLAGAYNYGRVIMRARHDESGVVLVGGG</sequence>
<comment type="caution">
    <text evidence="1">The sequence shown here is derived from an EMBL/GenBank/DDBJ whole genome shotgun (WGS) entry which is preliminary data.</text>
</comment>
<keyword evidence="2" id="KW-1185">Reference proteome</keyword>
<evidence type="ECO:0000313" key="2">
    <source>
        <dbReference type="Proteomes" id="UP001595851"/>
    </source>
</evidence>
<accession>A0ABV8G5Y7</accession>
<reference evidence="2" key="1">
    <citation type="journal article" date="2019" name="Int. J. Syst. Evol. Microbiol.">
        <title>The Global Catalogue of Microorganisms (GCM) 10K type strain sequencing project: providing services to taxonomists for standard genome sequencing and annotation.</title>
        <authorList>
            <consortium name="The Broad Institute Genomics Platform"/>
            <consortium name="The Broad Institute Genome Sequencing Center for Infectious Disease"/>
            <person name="Wu L."/>
            <person name="Ma J."/>
        </authorList>
    </citation>
    <scope>NUCLEOTIDE SEQUENCE [LARGE SCALE GENOMIC DNA]</scope>
    <source>
        <strain evidence="2">TBRC 1276</strain>
    </source>
</reference>
<evidence type="ECO:0000313" key="1">
    <source>
        <dbReference type="EMBL" id="MFC4008063.1"/>
    </source>
</evidence>
<dbReference type="EMBL" id="JBHSBI010000005">
    <property type="protein sequence ID" value="MFC4008063.1"/>
    <property type="molecule type" value="Genomic_DNA"/>
</dbReference>
<protein>
    <submittedName>
        <fullName evidence="1">Uncharacterized protein</fullName>
    </submittedName>
</protein>
<name>A0ABV8G5Y7_9ACTN</name>
<proteinExistence type="predicted"/>
<organism evidence="1 2">
    <name type="scientific">Nonomuraea purpurea</name>
    <dbReference type="NCBI Taxonomy" id="1849276"/>
    <lineage>
        <taxon>Bacteria</taxon>
        <taxon>Bacillati</taxon>
        <taxon>Actinomycetota</taxon>
        <taxon>Actinomycetes</taxon>
        <taxon>Streptosporangiales</taxon>
        <taxon>Streptosporangiaceae</taxon>
        <taxon>Nonomuraea</taxon>
    </lineage>
</organism>